<sequence length="115" mass="13141">MNHHVFAMCLTWMLICHVRLICHVFDLDAVRMFGFDMMNLLICTTTVMGGRPRMVSPNCAKVTTIVLSMLPPLWRGHHIMEIYPVGPVKPIPATIILLIQLCYLFGDICLWVDDL</sequence>
<evidence type="ECO:0000256" key="2">
    <source>
        <dbReference type="SAM" id="SignalP"/>
    </source>
</evidence>
<evidence type="ECO:0008006" key="5">
    <source>
        <dbReference type="Google" id="ProtNLM"/>
    </source>
</evidence>
<reference evidence="3" key="1">
    <citation type="submission" date="2020-05" db="EMBL/GenBank/DDBJ databases">
        <title>WGS assembly of Panicum virgatum.</title>
        <authorList>
            <person name="Lovell J.T."/>
            <person name="Jenkins J."/>
            <person name="Shu S."/>
            <person name="Juenger T.E."/>
            <person name="Schmutz J."/>
        </authorList>
    </citation>
    <scope>NUCLEOTIDE SEQUENCE</scope>
    <source>
        <strain evidence="3">AP13</strain>
    </source>
</reference>
<dbReference type="Proteomes" id="UP000823388">
    <property type="component" value="Chromosome 9N"/>
</dbReference>
<keyword evidence="1" id="KW-0472">Membrane</keyword>
<dbReference type="EMBL" id="CM029054">
    <property type="protein sequence ID" value="KAG2536229.1"/>
    <property type="molecule type" value="Genomic_DNA"/>
</dbReference>
<proteinExistence type="predicted"/>
<gene>
    <name evidence="3" type="ORF">PVAP13_9NG175346</name>
</gene>
<feature type="transmembrane region" description="Helical" evidence="1">
    <location>
        <begin position="94"/>
        <end position="112"/>
    </location>
</feature>
<feature type="chain" id="PRO_5035758117" description="Secreted protein" evidence="2">
    <location>
        <begin position="21"/>
        <end position="115"/>
    </location>
</feature>
<keyword evidence="1" id="KW-0812">Transmembrane</keyword>
<name>A0A8T0MLP8_PANVG</name>
<keyword evidence="1" id="KW-1133">Transmembrane helix</keyword>
<organism evidence="3 4">
    <name type="scientific">Panicum virgatum</name>
    <name type="common">Blackwell switchgrass</name>
    <dbReference type="NCBI Taxonomy" id="38727"/>
    <lineage>
        <taxon>Eukaryota</taxon>
        <taxon>Viridiplantae</taxon>
        <taxon>Streptophyta</taxon>
        <taxon>Embryophyta</taxon>
        <taxon>Tracheophyta</taxon>
        <taxon>Spermatophyta</taxon>
        <taxon>Magnoliopsida</taxon>
        <taxon>Liliopsida</taxon>
        <taxon>Poales</taxon>
        <taxon>Poaceae</taxon>
        <taxon>PACMAD clade</taxon>
        <taxon>Panicoideae</taxon>
        <taxon>Panicodae</taxon>
        <taxon>Paniceae</taxon>
        <taxon>Panicinae</taxon>
        <taxon>Panicum</taxon>
        <taxon>Panicum sect. Hiantes</taxon>
    </lineage>
</organism>
<feature type="signal peptide" evidence="2">
    <location>
        <begin position="1"/>
        <end position="20"/>
    </location>
</feature>
<dbReference type="AlphaFoldDB" id="A0A8T0MLP8"/>
<evidence type="ECO:0000256" key="1">
    <source>
        <dbReference type="SAM" id="Phobius"/>
    </source>
</evidence>
<comment type="caution">
    <text evidence="3">The sequence shown here is derived from an EMBL/GenBank/DDBJ whole genome shotgun (WGS) entry which is preliminary data.</text>
</comment>
<protein>
    <recommendedName>
        <fullName evidence="5">Secreted protein</fullName>
    </recommendedName>
</protein>
<keyword evidence="2" id="KW-0732">Signal</keyword>
<evidence type="ECO:0000313" key="3">
    <source>
        <dbReference type="EMBL" id="KAG2536229.1"/>
    </source>
</evidence>
<evidence type="ECO:0000313" key="4">
    <source>
        <dbReference type="Proteomes" id="UP000823388"/>
    </source>
</evidence>
<keyword evidence="4" id="KW-1185">Reference proteome</keyword>
<accession>A0A8T0MLP8</accession>